<feature type="signal peptide" evidence="3">
    <location>
        <begin position="1"/>
        <end position="22"/>
    </location>
</feature>
<feature type="chain" id="PRO_5043486418" evidence="3">
    <location>
        <begin position="23"/>
        <end position="169"/>
    </location>
</feature>
<dbReference type="EMBL" id="JALJOR010000001">
    <property type="protein sequence ID" value="KAK9830097.1"/>
    <property type="molecule type" value="Genomic_DNA"/>
</dbReference>
<sequence length="169" mass="18482">MDVWSLLLVFIVAALQCFPTWAQTINVQPIPGVGGKKGRWYIWLVVALAGVMFIVTVFFVVRGCRVHHLRKKREALQAEHRARDIEFGAVPSGYDGDTAKPAPVEQSKDSTDPKAGVLPKSVPPSDAPVPPPLHDFTGQLSAADLEDRNRRVGLHGQGSRNLNRAVSNL</sequence>
<accession>A0AAW1R922</accession>
<name>A0AAW1R922_9CHLO</name>
<evidence type="ECO:0000256" key="3">
    <source>
        <dbReference type="SAM" id="SignalP"/>
    </source>
</evidence>
<proteinExistence type="predicted"/>
<organism evidence="4 5">
    <name type="scientific">[Myrmecia] bisecta</name>
    <dbReference type="NCBI Taxonomy" id="41462"/>
    <lineage>
        <taxon>Eukaryota</taxon>
        <taxon>Viridiplantae</taxon>
        <taxon>Chlorophyta</taxon>
        <taxon>core chlorophytes</taxon>
        <taxon>Trebouxiophyceae</taxon>
        <taxon>Trebouxiales</taxon>
        <taxon>Trebouxiaceae</taxon>
        <taxon>Myrmecia</taxon>
    </lineage>
</organism>
<feature type="compositionally biased region" description="Polar residues" evidence="1">
    <location>
        <begin position="158"/>
        <end position="169"/>
    </location>
</feature>
<keyword evidence="5" id="KW-1185">Reference proteome</keyword>
<evidence type="ECO:0000313" key="5">
    <source>
        <dbReference type="Proteomes" id="UP001489004"/>
    </source>
</evidence>
<comment type="caution">
    <text evidence="4">The sequence shown here is derived from an EMBL/GenBank/DDBJ whole genome shotgun (WGS) entry which is preliminary data.</text>
</comment>
<evidence type="ECO:0000313" key="4">
    <source>
        <dbReference type="EMBL" id="KAK9830097.1"/>
    </source>
</evidence>
<dbReference type="AlphaFoldDB" id="A0AAW1R922"/>
<evidence type="ECO:0000256" key="2">
    <source>
        <dbReference type="SAM" id="Phobius"/>
    </source>
</evidence>
<keyword evidence="2" id="KW-0812">Transmembrane</keyword>
<evidence type="ECO:0000256" key="1">
    <source>
        <dbReference type="SAM" id="MobiDB-lite"/>
    </source>
</evidence>
<feature type="transmembrane region" description="Helical" evidence="2">
    <location>
        <begin position="40"/>
        <end position="61"/>
    </location>
</feature>
<feature type="compositionally biased region" description="Pro residues" evidence="1">
    <location>
        <begin position="121"/>
        <end position="133"/>
    </location>
</feature>
<gene>
    <name evidence="4" type="ORF">WJX72_009767</name>
</gene>
<feature type="region of interest" description="Disordered" evidence="1">
    <location>
        <begin position="87"/>
        <end position="169"/>
    </location>
</feature>
<keyword evidence="3" id="KW-0732">Signal</keyword>
<reference evidence="4 5" key="1">
    <citation type="journal article" date="2024" name="Nat. Commun.">
        <title>Phylogenomics reveals the evolutionary origins of lichenization in chlorophyte algae.</title>
        <authorList>
            <person name="Puginier C."/>
            <person name="Libourel C."/>
            <person name="Otte J."/>
            <person name="Skaloud P."/>
            <person name="Haon M."/>
            <person name="Grisel S."/>
            <person name="Petersen M."/>
            <person name="Berrin J.G."/>
            <person name="Delaux P.M."/>
            <person name="Dal Grande F."/>
            <person name="Keller J."/>
        </authorList>
    </citation>
    <scope>NUCLEOTIDE SEQUENCE [LARGE SCALE GENOMIC DNA]</scope>
    <source>
        <strain evidence="4 5">SAG 2043</strain>
    </source>
</reference>
<keyword evidence="2" id="KW-1133">Transmembrane helix</keyword>
<protein>
    <submittedName>
        <fullName evidence="4">Uncharacterized protein</fullName>
    </submittedName>
</protein>
<dbReference type="Proteomes" id="UP001489004">
    <property type="component" value="Unassembled WGS sequence"/>
</dbReference>
<keyword evidence="2" id="KW-0472">Membrane</keyword>